<dbReference type="RefSeq" id="WP_117156990.1">
    <property type="nucleotide sequence ID" value="NZ_BMLG01000014.1"/>
</dbReference>
<dbReference type="GO" id="GO:0005524">
    <property type="term" value="F:ATP binding"/>
    <property type="evidence" value="ECO:0007669"/>
    <property type="project" value="InterPro"/>
</dbReference>
<evidence type="ECO:0000313" key="4">
    <source>
        <dbReference type="Proteomes" id="UP000618460"/>
    </source>
</evidence>
<dbReference type="AlphaFoldDB" id="A0A917TTD6"/>
<dbReference type="SMART" id="SM00220">
    <property type="entry name" value="S_TKc"/>
    <property type="match status" value="1"/>
</dbReference>
<keyword evidence="1" id="KW-0472">Membrane</keyword>
<dbReference type="Gene3D" id="1.10.510.10">
    <property type="entry name" value="Transferase(Phosphotransferase) domain 1"/>
    <property type="match status" value="1"/>
</dbReference>
<reference evidence="3" key="2">
    <citation type="submission" date="2020-09" db="EMBL/GenBank/DDBJ databases">
        <authorList>
            <person name="Sun Q."/>
            <person name="Zhou Y."/>
        </authorList>
    </citation>
    <scope>NUCLEOTIDE SEQUENCE</scope>
    <source>
        <strain evidence="3">CGMCC 1.6333</strain>
    </source>
</reference>
<feature type="domain" description="Protein kinase" evidence="2">
    <location>
        <begin position="26"/>
        <end position="297"/>
    </location>
</feature>
<dbReference type="PANTHER" id="PTHR44167">
    <property type="entry name" value="OVARIAN-SPECIFIC SERINE/THREONINE-PROTEIN KINASE LOK-RELATED"/>
    <property type="match status" value="1"/>
</dbReference>
<keyword evidence="4" id="KW-1185">Reference proteome</keyword>
<comment type="caution">
    <text evidence="3">The sequence shown here is derived from an EMBL/GenBank/DDBJ whole genome shotgun (WGS) entry which is preliminary data.</text>
</comment>
<evidence type="ECO:0000259" key="2">
    <source>
        <dbReference type="PROSITE" id="PS50011"/>
    </source>
</evidence>
<evidence type="ECO:0000256" key="1">
    <source>
        <dbReference type="SAM" id="Phobius"/>
    </source>
</evidence>
<dbReference type="Proteomes" id="UP000618460">
    <property type="component" value="Unassembled WGS sequence"/>
</dbReference>
<dbReference type="EMBL" id="BMLG01000014">
    <property type="protein sequence ID" value="GGM36449.1"/>
    <property type="molecule type" value="Genomic_DNA"/>
</dbReference>
<dbReference type="PANTHER" id="PTHR44167:SF24">
    <property type="entry name" value="SERINE_THREONINE-PROTEIN KINASE CHK2"/>
    <property type="match status" value="1"/>
</dbReference>
<dbReference type="SUPFAM" id="SSF56112">
    <property type="entry name" value="Protein kinase-like (PK-like)"/>
    <property type="match status" value="1"/>
</dbReference>
<dbReference type="InterPro" id="IPR011009">
    <property type="entry name" value="Kinase-like_dom_sf"/>
</dbReference>
<keyword evidence="1" id="KW-0812">Transmembrane</keyword>
<keyword evidence="3" id="KW-0418">Kinase</keyword>
<feature type="transmembrane region" description="Helical" evidence="1">
    <location>
        <begin position="296"/>
        <end position="318"/>
    </location>
</feature>
<keyword evidence="1" id="KW-1133">Transmembrane helix</keyword>
<dbReference type="InterPro" id="IPR000719">
    <property type="entry name" value="Prot_kinase_dom"/>
</dbReference>
<protein>
    <submittedName>
        <fullName evidence="3">Serine/threonine-protein kinase YabT</fullName>
    </submittedName>
</protein>
<proteinExistence type="predicted"/>
<reference evidence="3" key="1">
    <citation type="journal article" date="2014" name="Int. J. Syst. Evol. Microbiol.">
        <title>Complete genome sequence of Corynebacterium casei LMG S-19264T (=DSM 44701T), isolated from a smear-ripened cheese.</title>
        <authorList>
            <consortium name="US DOE Joint Genome Institute (JGI-PGF)"/>
            <person name="Walter F."/>
            <person name="Albersmeier A."/>
            <person name="Kalinowski J."/>
            <person name="Ruckert C."/>
        </authorList>
    </citation>
    <scope>NUCLEOTIDE SEQUENCE</scope>
    <source>
        <strain evidence="3">CGMCC 1.6333</strain>
    </source>
</reference>
<sequence length="319" mass="36701">MNPSKKPVFDLRPGSIISGKWHRQVYVVQKQLGKGAIGTVYLCKRKDGRVSALKISEKAASITTEVNVLKHLSKVQGTRLGPSLIDVDDWIDQYGTCYSFYVMEYVQGVGLASFLRQRGKNWLGVLLLQLLKDLERLHHQGWVFGDLKLDNVIVSSSPPRLRWIDVGGTTQIGRSIKEYTEFYDRGYWQAGTRKAEPSYDLFALAMMALHYAYPNQFDRGRYPARTLREKVRQSKVLMPYQACLEKALQGGYQSSLEMQKDLSNKLLKVTNQKLDTTITKRNKQQRSQKAMQKSKLFWMESFVIIMVAFLFFVIYYVAI</sequence>
<accession>A0A917TTD6</accession>
<dbReference type="Pfam" id="PF00069">
    <property type="entry name" value="Pkinase"/>
    <property type="match status" value="1"/>
</dbReference>
<keyword evidence="3" id="KW-0808">Transferase</keyword>
<organism evidence="3 4">
    <name type="scientific">Paraliobacillus quinghaiensis</name>
    <dbReference type="NCBI Taxonomy" id="470815"/>
    <lineage>
        <taxon>Bacteria</taxon>
        <taxon>Bacillati</taxon>
        <taxon>Bacillota</taxon>
        <taxon>Bacilli</taxon>
        <taxon>Bacillales</taxon>
        <taxon>Bacillaceae</taxon>
        <taxon>Paraliobacillus</taxon>
    </lineage>
</organism>
<evidence type="ECO:0000313" key="3">
    <source>
        <dbReference type="EMBL" id="GGM36449.1"/>
    </source>
</evidence>
<dbReference type="OrthoDB" id="583109at2"/>
<gene>
    <name evidence="3" type="primary">yabT</name>
    <name evidence="3" type="ORF">GCM10011351_23200</name>
</gene>
<name>A0A917TTD6_9BACI</name>
<dbReference type="GO" id="GO:0004674">
    <property type="term" value="F:protein serine/threonine kinase activity"/>
    <property type="evidence" value="ECO:0007669"/>
    <property type="project" value="TreeGrafter"/>
</dbReference>
<dbReference type="PROSITE" id="PS50011">
    <property type="entry name" value="PROTEIN_KINASE_DOM"/>
    <property type="match status" value="1"/>
</dbReference>